<dbReference type="PANTHER" id="PTHR43639">
    <property type="entry name" value="OXIDOREDUCTASE, SHORT-CHAIN DEHYDROGENASE/REDUCTASE FAMILY (AFU_ORTHOLOGUE AFUA_5G02870)"/>
    <property type="match status" value="1"/>
</dbReference>
<evidence type="ECO:0000313" key="3">
    <source>
        <dbReference type="EMBL" id="PSL31150.1"/>
    </source>
</evidence>
<dbReference type="InterPro" id="IPR036291">
    <property type="entry name" value="NAD(P)-bd_dom_sf"/>
</dbReference>
<dbReference type="Proteomes" id="UP000241964">
    <property type="component" value="Unassembled WGS sequence"/>
</dbReference>
<dbReference type="Gene3D" id="3.40.50.720">
    <property type="entry name" value="NAD(P)-binding Rossmann-like Domain"/>
    <property type="match status" value="1"/>
</dbReference>
<proteinExistence type="inferred from homology"/>
<dbReference type="FunFam" id="3.40.50.720:FF:000084">
    <property type="entry name" value="Short-chain dehydrogenase reductase"/>
    <property type="match status" value="1"/>
</dbReference>
<dbReference type="CDD" id="cd05233">
    <property type="entry name" value="SDR_c"/>
    <property type="match status" value="1"/>
</dbReference>
<gene>
    <name evidence="3" type="ORF">CLV60_10316</name>
</gene>
<dbReference type="PRINTS" id="PR00080">
    <property type="entry name" value="SDRFAMILY"/>
</dbReference>
<reference evidence="3 4" key="1">
    <citation type="submission" date="2018-03" db="EMBL/GenBank/DDBJ databases">
        <title>Genomic Encyclopedia of Archaeal and Bacterial Type Strains, Phase II (KMG-II): from individual species to whole genera.</title>
        <authorList>
            <person name="Goeker M."/>
        </authorList>
    </citation>
    <scope>NUCLEOTIDE SEQUENCE [LARGE SCALE GENOMIC DNA]</scope>
    <source>
        <strain evidence="3 4">DSM 29057</strain>
    </source>
</reference>
<dbReference type="PANTHER" id="PTHR43639:SF1">
    <property type="entry name" value="SHORT-CHAIN DEHYDROGENASE_REDUCTASE FAMILY PROTEIN"/>
    <property type="match status" value="1"/>
</dbReference>
<dbReference type="PROSITE" id="PS51257">
    <property type="entry name" value="PROKAR_LIPOPROTEIN"/>
    <property type="match status" value="1"/>
</dbReference>
<keyword evidence="4" id="KW-1185">Reference proteome</keyword>
<name>A0A2P8GB04_9BACT</name>
<dbReference type="InterPro" id="IPR002347">
    <property type="entry name" value="SDR_fam"/>
</dbReference>
<evidence type="ECO:0000313" key="4">
    <source>
        <dbReference type="Proteomes" id="UP000241964"/>
    </source>
</evidence>
<keyword evidence="2" id="KW-0560">Oxidoreductase</keyword>
<sequence length="271" mass="28841">MNRDHVVLITGATGGIGRATAWAFASVGCKLVLTDTGPSQLSALEEELKAGHYQQVLSLPGDLAETGFWDELIGNAFAKWGTVDVLVNNAAWRAIETMRTIPVETWEKTLRICLTAPAFLSRAVAARMEALKRPAVIVNVSSMMADRPAGTSPAYIASKGALDSLTAELAVTYGRSGIRVVGVSPGYVETALSRDYRDADGDNVSARLIDAVNDNVPLGRGAGPEEIASAICWLSSEGASYITGTTLVIDGGFKHNFSGYSVKRNQFPDQF</sequence>
<comment type="similarity">
    <text evidence="1">Belongs to the short-chain dehydrogenases/reductases (SDR) family.</text>
</comment>
<organism evidence="3 4">
    <name type="scientific">Dyadobacter jiangsuensis</name>
    <dbReference type="NCBI Taxonomy" id="1591085"/>
    <lineage>
        <taxon>Bacteria</taxon>
        <taxon>Pseudomonadati</taxon>
        <taxon>Bacteroidota</taxon>
        <taxon>Cytophagia</taxon>
        <taxon>Cytophagales</taxon>
        <taxon>Spirosomataceae</taxon>
        <taxon>Dyadobacter</taxon>
    </lineage>
</organism>
<dbReference type="SUPFAM" id="SSF51735">
    <property type="entry name" value="NAD(P)-binding Rossmann-fold domains"/>
    <property type="match status" value="1"/>
</dbReference>
<dbReference type="EMBL" id="PYAS01000003">
    <property type="protein sequence ID" value="PSL31150.1"/>
    <property type="molecule type" value="Genomic_DNA"/>
</dbReference>
<dbReference type="OrthoDB" id="9804104at2"/>
<dbReference type="PRINTS" id="PR00081">
    <property type="entry name" value="GDHRDH"/>
</dbReference>
<dbReference type="RefSeq" id="WP_106594529.1">
    <property type="nucleotide sequence ID" value="NZ_PYAS01000003.1"/>
</dbReference>
<evidence type="ECO:0000256" key="2">
    <source>
        <dbReference type="ARBA" id="ARBA00023002"/>
    </source>
</evidence>
<dbReference type="AlphaFoldDB" id="A0A2P8GB04"/>
<evidence type="ECO:0000256" key="1">
    <source>
        <dbReference type="ARBA" id="ARBA00006484"/>
    </source>
</evidence>
<comment type="caution">
    <text evidence="3">The sequence shown here is derived from an EMBL/GenBank/DDBJ whole genome shotgun (WGS) entry which is preliminary data.</text>
</comment>
<dbReference type="GO" id="GO:0016491">
    <property type="term" value="F:oxidoreductase activity"/>
    <property type="evidence" value="ECO:0007669"/>
    <property type="project" value="UniProtKB-KW"/>
</dbReference>
<protein>
    <submittedName>
        <fullName evidence="3">NAD(P)-dependent dehydrogenase (Short-subunit alcohol dehydrogenase family)</fullName>
    </submittedName>
</protein>
<accession>A0A2P8GB04</accession>
<dbReference type="Pfam" id="PF13561">
    <property type="entry name" value="adh_short_C2"/>
    <property type="match status" value="1"/>
</dbReference>